<evidence type="ECO:0000313" key="2">
    <source>
        <dbReference type="EMBL" id="TDH25317.1"/>
    </source>
</evidence>
<organism evidence="2 3">
    <name type="scientific">Mycobacteroides franklinii</name>
    <dbReference type="NCBI Taxonomy" id="948102"/>
    <lineage>
        <taxon>Bacteria</taxon>
        <taxon>Bacillati</taxon>
        <taxon>Actinomycetota</taxon>
        <taxon>Actinomycetes</taxon>
        <taxon>Mycobacteriales</taxon>
        <taxon>Mycobacteriaceae</taxon>
        <taxon>Mycobacteroides</taxon>
    </lineage>
</organism>
<feature type="coiled-coil region" evidence="1">
    <location>
        <begin position="16"/>
        <end position="43"/>
    </location>
</feature>
<dbReference type="AlphaFoldDB" id="A0A4R5PH42"/>
<dbReference type="EMBL" id="RXLR01000006">
    <property type="protein sequence ID" value="TDH25317.1"/>
    <property type="molecule type" value="Genomic_DNA"/>
</dbReference>
<dbReference type="RefSeq" id="WP_078336037.1">
    <property type="nucleotide sequence ID" value="NZ_MAFQ01000015.1"/>
</dbReference>
<evidence type="ECO:0000256" key="1">
    <source>
        <dbReference type="SAM" id="Coils"/>
    </source>
</evidence>
<evidence type="ECO:0000313" key="3">
    <source>
        <dbReference type="Proteomes" id="UP000295627"/>
    </source>
</evidence>
<gene>
    <name evidence="2" type="ORF">EJ571_01515</name>
</gene>
<dbReference type="Proteomes" id="UP000295627">
    <property type="component" value="Unassembled WGS sequence"/>
</dbReference>
<keyword evidence="1" id="KW-0175">Coiled coil</keyword>
<name>A0A4R5PH42_9MYCO</name>
<protein>
    <submittedName>
        <fullName evidence="2">Uncharacterized protein</fullName>
    </submittedName>
</protein>
<comment type="caution">
    <text evidence="2">The sequence shown here is derived from an EMBL/GenBank/DDBJ whole genome shotgun (WGS) entry which is preliminary data.</text>
</comment>
<sequence length="64" mass="7144">MTVRRFKRWLGDRSGVDAARQADADAQRKLDSANELCDRAEALIAANGFADAIERSMRRKYGTA</sequence>
<proteinExistence type="predicted"/>
<reference evidence="2 3" key="1">
    <citation type="journal article" date="2019" name="Sci. Rep.">
        <title>Extended insight into the Mycobacterium chelonae-abscessus complex through whole genome sequencing of Mycobacterium salmoniphilum outbreak and Mycobacterium salmoniphilum-like strains.</title>
        <authorList>
            <person name="Behra P.R.K."/>
            <person name="Das S."/>
            <person name="Pettersson B.M.F."/>
            <person name="Shirreff L."/>
            <person name="DuCote T."/>
            <person name="Jacobsson K.G."/>
            <person name="Ennis D.G."/>
            <person name="Kirsebom L.A."/>
        </authorList>
    </citation>
    <scope>NUCLEOTIDE SEQUENCE [LARGE SCALE GENOMIC DNA]</scope>
    <source>
        <strain evidence="2 3">DSM 45524</strain>
    </source>
</reference>
<accession>A0A4R5PH42</accession>